<accession>A0ABT3YEU1</accession>
<dbReference type="Proteomes" id="UP001081283">
    <property type="component" value="Unassembled WGS sequence"/>
</dbReference>
<evidence type="ECO:0000313" key="3">
    <source>
        <dbReference type="Proteomes" id="UP001081283"/>
    </source>
</evidence>
<keyword evidence="1" id="KW-0732">Signal</keyword>
<proteinExistence type="predicted"/>
<evidence type="ECO:0008006" key="4">
    <source>
        <dbReference type="Google" id="ProtNLM"/>
    </source>
</evidence>
<gene>
    <name evidence="2" type="ORF">OEG82_10330</name>
</gene>
<keyword evidence="3" id="KW-1185">Reference proteome</keyword>
<protein>
    <recommendedName>
        <fullName evidence="4">Succinoglycan biosynthesis protein exoi</fullName>
    </recommendedName>
</protein>
<evidence type="ECO:0000313" key="2">
    <source>
        <dbReference type="EMBL" id="MCY0094418.1"/>
    </source>
</evidence>
<feature type="signal peptide" evidence="1">
    <location>
        <begin position="1"/>
        <end position="17"/>
    </location>
</feature>
<name>A0ABT3YEU1_9HYPH</name>
<sequence length="95" mass="10360">MNRIAMSVFVVSGLAFAAPAALSFVAPRFAQSQTPVAENGACLIKGNISITTGERIYHMPGQDYYNATKISPQHGERWFCSEAQARAAGWRKARL</sequence>
<dbReference type="EMBL" id="JAOVZQ010000001">
    <property type="protein sequence ID" value="MCY0094418.1"/>
    <property type="molecule type" value="Genomic_DNA"/>
</dbReference>
<feature type="chain" id="PRO_5045803649" description="Succinoglycan biosynthesis protein exoi" evidence="1">
    <location>
        <begin position="18"/>
        <end position="95"/>
    </location>
</feature>
<organism evidence="2 3">
    <name type="scientific">Hoeflea ulvae</name>
    <dbReference type="NCBI Taxonomy" id="2983764"/>
    <lineage>
        <taxon>Bacteria</taxon>
        <taxon>Pseudomonadati</taxon>
        <taxon>Pseudomonadota</taxon>
        <taxon>Alphaproteobacteria</taxon>
        <taxon>Hyphomicrobiales</taxon>
        <taxon>Rhizobiaceae</taxon>
        <taxon>Hoeflea</taxon>
    </lineage>
</organism>
<evidence type="ECO:0000256" key="1">
    <source>
        <dbReference type="SAM" id="SignalP"/>
    </source>
</evidence>
<comment type="caution">
    <text evidence="2">The sequence shown here is derived from an EMBL/GenBank/DDBJ whole genome shotgun (WGS) entry which is preliminary data.</text>
</comment>
<reference evidence="2" key="1">
    <citation type="submission" date="2022-10" db="EMBL/GenBank/DDBJ databases">
        <title>Hoeflea sp. J2-29, isolated from marine algae.</title>
        <authorList>
            <person name="Kristyanto S."/>
            <person name="Kim J.M."/>
            <person name="Jeon C.O."/>
        </authorList>
    </citation>
    <scope>NUCLEOTIDE SEQUENCE</scope>
    <source>
        <strain evidence="2">J2-29</strain>
    </source>
</reference>